<keyword evidence="2" id="KW-1185">Reference proteome</keyword>
<protein>
    <submittedName>
        <fullName evidence="1">Uncharacterized protein</fullName>
    </submittedName>
</protein>
<gene>
    <name evidence="1" type="ORF">HAX54_042191</name>
</gene>
<organism evidence="1 2">
    <name type="scientific">Datura stramonium</name>
    <name type="common">Jimsonweed</name>
    <name type="synonym">Common thornapple</name>
    <dbReference type="NCBI Taxonomy" id="4076"/>
    <lineage>
        <taxon>Eukaryota</taxon>
        <taxon>Viridiplantae</taxon>
        <taxon>Streptophyta</taxon>
        <taxon>Embryophyta</taxon>
        <taxon>Tracheophyta</taxon>
        <taxon>Spermatophyta</taxon>
        <taxon>Magnoliopsida</taxon>
        <taxon>eudicotyledons</taxon>
        <taxon>Gunneridae</taxon>
        <taxon>Pentapetalae</taxon>
        <taxon>asterids</taxon>
        <taxon>lamiids</taxon>
        <taxon>Solanales</taxon>
        <taxon>Solanaceae</taxon>
        <taxon>Solanoideae</taxon>
        <taxon>Datureae</taxon>
        <taxon>Datura</taxon>
    </lineage>
</organism>
<dbReference type="EMBL" id="JACEIK010006180">
    <property type="protein sequence ID" value="MCE2055212.1"/>
    <property type="molecule type" value="Genomic_DNA"/>
</dbReference>
<comment type="caution">
    <text evidence="1">The sequence shown here is derived from an EMBL/GenBank/DDBJ whole genome shotgun (WGS) entry which is preliminary data.</text>
</comment>
<evidence type="ECO:0000313" key="1">
    <source>
        <dbReference type="EMBL" id="MCE2055212.1"/>
    </source>
</evidence>
<proteinExistence type="predicted"/>
<feature type="non-terminal residue" evidence="1">
    <location>
        <position position="61"/>
    </location>
</feature>
<dbReference type="Proteomes" id="UP000823775">
    <property type="component" value="Unassembled WGS sequence"/>
</dbReference>
<evidence type="ECO:0000313" key="2">
    <source>
        <dbReference type="Proteomes" id="UP000823775"/>
    </source>
</evidence>
<name>A0ABS8VZ91_DATST</name>
<accession>A0ABS8VZ91</accession>
<reference evidence="1 2" key="1">
    <citation type="journal article" date="2021" name="BMC Genomics">
        <title>Datura genome reveals duplications of psychoactive alkaloid biosynthetic genes and high mutation rate following tissue culture.</title>
        <authorList>
            <person name="Rajewski A."/>
            <person name="Carter-House D."/>
            <person name="Stajich J."/>
            <person name="Litt A."/>
        </authorList>
    </citation>
    <scope>NUCLEOTIDE SEQUENCE [LARGE SCALE GENOMIC DNA]</scope>
    <source>
        <strain evidence="1">AR-01</strain>
    </source>
</reference>
<sequence>MVEVQGFRPLPRPTFHRLFAGQDWRNTGVVSDEFYLPNLLYSTDDSSISRGSAPSPVLRRY</sequence>